<keyword evidence="1" id="KW-0812">Transmembrane</keyword>
<keyword evidence="1" id="KW-0472">Membrane</keyword>
<feature type="non-terminal residue" evidence="2">
    <location>
        <position position="84"/>
    </location>
</feature>
<organism evidence="2 3">
    <name type="scientific">Datura stramonium</name>
    <name type="common">Jimsonweed</name>
    <name type="synonym">Common thornapple</name>
    <dbReference type="NCBI Taxonomy" id="4076"/>
    <lineage>
        <taxon>Eukaryota</taxon>
        <taxon>Viridiplantae</taxon>
        <taxon>Streptophyta</taxon>
        <taxon>Embryophyta</taxon>
        <taxon>Tracheophyta</taxon>
        <taxon>Spermatophyta</taxon>
        <taxon>Magnoliopsida</taxon>
        <taxon>eudicotyledons</taxon>
        <taxon>Gunneridae</taxon>
        <taxon>Pentapetalae</taxon>
        <taxon>asterids</taxon>
        <taxon>lamiids</taxon>
        <taxon>Solanales</taxon>
        <taxon>Solanaceae</taxon>
        <taxon>Solanoideae</taxon>
        <taxon>Datureae</taxon>
        <taxon>Datura</taxon>
    </lineage>
</organism>
<dbReference type="Proteomes" id="UP000823775">
    <property type="component" value="Unassembled WGS sequence"/>
</dbReference>
<proteinExistence type="predicted"/>
<keyword evidence="3" id="KW-1185">Reference proteome</keyword>
<gene>
    <name evidence="2" type="ORF">HAX54_030099</name>
</gene>
<evidence type="ECO:0000256" key="1">
    <source>
        <dbReference type="SAM" id="Phobius"/>
    </source>
</evidence>
<protein>
    <submittedName>
        <fullName evidence="2">Uncharacterized protein</fullName>
    </submittedName>
</protein>
<evidence type="ECO:0000313" key="2">
    <source>
        <dbReference type="EMBL" id="MCD9643001.1"/>
    </source>
</evidence>
<feature type="transmembrane region" description="Helical" evidence="1">
    <location>
        <begin position="6"/>
        <end position="27"/>
    </location>
</feature>
<keyword evidence="1" id="KW-1133">Transmembrane helix</keyword>
<evidence type="ECO:0000313" key="3">
    <source>
        <dbReference type="Proteomes" id="UP000823775"/>
    </source>
</evidence>
<comment type="caution">
    <text evidence="2">The sequence shown here is derived from an EMBL/GenBank/DDBJ whole genome shotgun (WGS) entry which is preliminary data.</text>
</comment>
<reference evidence="2 3" key="1">
    <citation type="journal article" date="2021" name="BMC Genomics">
        <title>Datura genome reveals duplications of psychoactive alkaloid biosynthetic genes and high mutation rate following tissue culture.</title>
        <authorList>
            <person name="Rajewski A."/>
            <person name="Carter-House D."/>
            <person name="Stajich J."/>
            <person name="Litt A."/>
        </authorList>
    </citation>
    <scope>NUCLEOTIDE SEQUENCE [LARGE SCALE GENOMIC DNA]</scope>
    <source>
        <strain evidence="2">AR-01</strain>
    </source>
</reference>
<dbReference type="PANTHER" id="PTHR34396:SF27">
    <property type="entry name" value="OS08G0208700 PROTEIN"/>
    <property type="match status" value="1"/>
</dbReference>
<accession>A0ABS8V736</accession>
<sequence>MVDESRVSDAGSLIIALTNHLIIKLRIQKKRKDMQPRSEVWDHFDKIVENGIGKPKCKYYKQNYAASSSKNGTTRFDTTFYKVQ</sequence>
<dbReference type="EMBL" id="JACEIK010003755">
    <property type="protein sequence ID" value="MCD9643001.1"/>
    <property type="molecule type" value="Genomic_DNA"/>
</dbReference>
<name>A0ABS8V736_DATST</name>
<dbReference type="PANTHER" id="PTHR34396">
    <property type="entry name" value="OS03G0264950 PROTEIN-RELATED"/>
    <property type="match status" value="1"/>
</dbReference>
<dbReference type="InterPro" id="IPR053031">
    <property type="entry name" value="Cuticle_assoc_protein"/>
</dbReference>